<evidence type="ECO:0000259" key="2">
    <source>
        <dbReference type="PROSITE" id="PS50878"/>
    </source>
</evidence>
<feature type="compositionally biased region" description="Polar residues" evidence="1">
    <location>
        <begin position="42"/>
        <end position="54"/>
    </location>
</feature>
<accession>A0ABQ9HUK4</accession>
<evidence type="ECO:0000256" key="1">
    <source>
        <dbReference type="SAM" id="MobiDB-lite"/>
    </source>
</evidence>
<dbReference type="PROSITE" id="PS50878">
    <property type="entry name" value="RT_POL"/>
    <property type="match status" value="1"/>
</dbReference>
<evidence type="ECO:0000313" key="4">
    <source>
        <dbReference type="Proteomes" id="UP001159363"/>
    </source>
</evidence>
<dbReference type="InterPro" id="IPR000477">
    <property type="entry name" value="RT_dom"/>
</dbReference>
<keyword evidence="4" id="KW-1185">Reference proteome</keyword>
<evidence type="ECO:0000313" key="3">
    <source>
        <dbReference type="EMBL" id="KAJ8888075.1"/>
    </source>
</evidence>
<protein>
    <recommendedName>
        <fullName evidence="2">Reverse transcriptase domain-containing protein</fullName>
    </recommendedName>
</protein>
<dbReference type="Proteomes" id="UP001159363">
    <property type="component" value="Chromosome 3"/>
</dbReference>
<feature type="domain" description="Reverse transcriptase" evidence="2">
    <location>
        <begin position="1"/>
        <end position="275"/>
    </location>
</feature>
<dbReference type="PANTHER" id="PTHR33332">
    <property type="entry name" value="REVERSE TRANSCRIPTASE DOMAIN-CONTAINING PROTEIN"/>
    <property type="match status" value="1"/>
</dbReference>
<dbReference type="EMBL" id="JARBHB010000003">
    <property type="protein sequence ID" value="KAJ8888075.1"/>
    <property type="molecule type" value="Genomic_DNA"/>
</dbReference>
<comment type="caution">
    <text evidence="3">The sequence shown here is derived from an EMBL/GenBank/DDBJ whole genome shotgun (WGS) entry which is preliminary data.</text>
</comment>
<sequence length="427" mass="49085">MDTQQITADDIEMQTNHSVCYEYQFASPNKFSQLPDSDGSDDINTNEQLNTKQRGISPHRSYQERYHQRNTDNNRSYPQHILQHIKQKFIIRNIMDDFCKIFEFLLLDRYLLAIKTDSRKCNITTLVPFNVITEKTTNKVTTTDISFQFFIRIENQLSSPHHAAADAPQGSLLSPLLFKLYIRHMPTTPHSIISLHAYDMPILATSNEKEEFSYKIPSSLNTIDSFTSRAIFLNTEKTQSIYFSQLNLDTPPPSLHLKGTTVPWQTQTKYLGILLDSKLRFKQHIKQAAGRATGAIRELTPLLSPHSQINSQSRVTLFKSFITPLLAYAGPIWDSIAAYYHRPIYTAYYRGLCVITAQPPLTHRIDLLHSTRIPTPLSIIKTMIKQFTNKLTNSRNPLIKQLSQLMPGLKPPMFCQHCILKKQDQKT</sequence>
<feature type="compositionally biased region" description="Basic and acidic residues" evidence="1">
    <location>
        <begin position="61"/>
        <end position="72"/>
    </location>
</feature>
<gene>
    <name evidence="3" type="ORF">PR048_007562</name>
</gene>
<feature type="region of interest" description="Disordered" evidence="1">
    <location>
        <begin position="34"/>
        <end position="75"/>
    </location>
</feature>
<dbReference type="Pfam" id="PF00078">
    <property type="entry name" value="RVT_1"/>
    <property type="match status" value="1"/>
</dbReference>
<reference evidence="3 4" key="1">
    <citation type="submission" date="2023-02" db="EMBL/GenBank/DDBJ databases">
        <title>LHISI_Scaffold_Assembly.</title>
        <authorList>
            <person name="Stuart O.P."/>
            <person name="Cleave R."/>
            <person name="Magrath M.J.L."/>
            <person name="Mikheyev A.S."/>
        </authorList>
    </citation>
    <scope>NUCLEOTIDE SEQUENCE [LARGE SCALE GENOMIC DNA]</scope>
    <source>
        <strain evidence="3">Daus_M_001</strain>
        <tissue evidence="3">Leg muscle</tissue>
    </source>
</reference>
<name>A0ABQ9HUK4_9NEOP</name>
<organism evidence="3 4">
    <name type="scientific">Dryococelus australis</name>
    <dbReference type="NCBI Taxonomy" id="614101"/>
    <lineage>
        <taxon>Eukaryota</taxon>
        <taxon>Metazoa</taxon>
        <taxon>Ecdysozoa</taxon>
        <taxon>Arthropoda</taxon>
        <taxon>Hexapoda</taxon>
        <taxon>Insecta</taxon>
        <taxon>Pterygota</taxon>
        <taxon>Neoptera</taxon>
        <taxon>Polyneoptera</taxon>
        <taxon>Phasmatodea</taxon>
        <taxon>Verophasmatodea</taxon>
        <taxon>Anareolatae</taxon>
        <taxon>Phasmatidae</taxon>
        <taxon>Eurycanthinae</taxon>
        <taxon>Dryococelus</taxon>
    </lineage>
</organism>
<proteinExistence type="predicted"/>